<keyword evidence="1" id="KW-0812">Transmembrane</keyword>
<dbReference type="PANTHER" id="PTHR34220">
    <property type="entry name" value="SENSOR HISTIDINE KINASE YPDA"/>
    <property type="match status" value="1"/>
</dbReference>
<dbReference type="RefSeq" id="WP_147167079.1">
    <property type="nucleotide sequence ID" value="NZ_VOOR01000014.1"/>
</dbReference>
<feature type="transmembrane region" description="Helical" evidence="1">
    <location>
        <begin position="122"/>
        <end position="147"/>
    </location>
</feature>
<feature type="transmembrane region" description="Helical" evidence="1">
    <location>
        <begin position="46"/>
        <end position="67"/>
    </location>
</feature>
<dbReference type="InterPro" id="IPR050640">
    <property type="entry name" value="Bact_2-comp_sensor_kinase"/>
</dbReference>
<keyword evidence="1" id="KW-1133">Transmembrane helix</keyword>
<gene>
    <name evidence="3" type="ORF">FRY97_08785</name>
</gene>
<proteinExistence type="predicted"/>
<dbReference type="GO" id="GO:0016020">
    <property type="term" value="C:membrane"/>
    <property type="evidence" value="ECO:0007669"/>
    <property type="project" value="InterPro"/>
</dbReference>
<feature type="transmembrane region" description="Helical" evidence="1">
    <location>
        <begin position="79"/>
        <end position="102"/>
    </location>
</feature>
<feature type="domain" description="Histidine kinase" evidence="2">
    <location>
        <begin position="268"/>
        <end position="364"/>
    </location>
</feature>
<dbReference type="PANTHER" id="PTHR34220:SF9">
    <property type="entry name" value="SIGNAL TRANSDUCTION HISTIDINE KINASE INTERNAL REGION DOMAIN-CONTAINING PROTEIN"/>
    <property type="match status" value="1"/>
</dbReference>
<keyword evidence="4" id="KW-1185">Reference proteome</keyword>
<name>A0A5C6RNT6_9BACT</name>
<dbReference type="InterPro" id="IPR010559">
    <property type="entry name" value="Sig_transdc_His_kin_internal"/>
</dbReference>
<protein>
    <recommendedName>
        <fullName evidence="2">Histidine kinase domain-containing protein</fullName>
    </recommendedName>
</protein>
<dbReference type="InterPro" id="IPR005467">
    <property type="entry name" value="His_kinase_dom"/>
</dbReference>
<dbReference type="PROSITE" id="PS50109">
    <property type="entry name" value="HIS_KIN"/>
    <property type="match status" value="1"/>
</dbReference>
<dbReference type="AlphaFoldDB" id="A0A5C6RNT6"/>
<reference evidence="3 4" key="1">
    <citation type="submission" date="2019-08" db="EMBL/GenBank/DDBJ databases">
        <title>Genome of Phaeodactylibacter luteus.</title>
        <authorList>
            <person name="Bowman J.P."/>
        </authorList>
    </citation>
    <scope>NUCLEOTIDE SEQUENCE [LARGE SCALE GENOMIC DNA]</scope>
    <source>
        <strain evidence="3 4">KCTC 42180</strain>
    </source>
</reference>
<dbReference type="InterPro" id="IPR003594">
    <property type="entry name" value="HATPase_dom"/>
</dbReference>
<dbReference type="SUPFAM" id="SSF55874">
    <property type="entry name" value="ATPase domain of HSP90 chaperone/DNA topoisomerase II/histidine kinase"/>
    <property type="match status" value="1"/>
</dbReference>
<keyword evidence="1" id="KW-0472">Membrane</keyword>
<comment type="caution">
    <text evidence="3">The sequence shown here is derived from an EMBL/GenBank/DDBJ whole genome shotgun (WGS) entry which is preliminary data.</text>
</comment>
<dbReference type="Proteomes" id="UP000321580">
    <property type="component" value="Unassembled WGS sequence"/>
</dbReference>
<organism evidence="3 4">
    <name type="scientific">Phaeodactylibacter luteus</name>
    <dbReference type="NCBI Taxonomy" id="1564516"/>
    <lineage>
        <taxon>Bacteria</taxon>
        <taxon>Pseudomonadati</taxon>
        <taxon>Bacteroidota</taxon>
        <taxon>Saprospiria</taxon>
        <taxon>Saprospirales</taxon>
        <taxon>Haliscomenobacteraceae</taxon>
        <taxon>Phaeodactylibacter</taxon>
    </lineage>
</organism>
<evidence type="ECO:0000313" key="4">
    <source>
        <dbReference type="Proteomes" id="UP000321580"/>
    </source>
</evidence>
<evidence type="ECO:0000313" key="3">
    <source>
        <dbReference type="EMBL" id="TXB63609.1"/>
    </source>
</evidence>
<dbReference type="EMBL" id="VOOR01000014">
    <property type="protein sequence ID" value="TXB63609.1"/>
    <property type="molecule type" value="Genomic_DNA"/>
</dbReference>
<sequence length="365" mass="41420">MQIRHQPIPYGYAILSGIGLGLLFSLRDYLFIHYLRENYTFEWPRLWLHLANYVTWGLIFPLVNHLIYRVQNQESRLWLPARILFVGLGLSVLHEAISNVMFFGGLHLGGKEQISADTLRHIIKALPAALVSRMIEFGILYLIYSAFAFQRKLRNQRVAMAQMETQLTGAQLSALRLQLQPHFLFNTLNTISSLMEFDKKQAQQMVSRLGHLLRSVLDQNKTNRIPLREELEFSRNYLSIEQIRFQDRLKVVVQAPTDVLDAQVPSLILQPLVENAIKHGFANQSGDGQITVQCRLLEDGKVEVKVSDDGQGSSRPAKELLNSGIGLQNVRDRLELIYKSAASLSIDTAKGDGFTATVVLPYQHS</sequence>
<dbReference type="GO" id="GO:0000155">
    <property type="term" value="F:phosphorelay sensor kinase activity"/>
    <property type="evidence" value="ECO:0007669"/>
    <property type="project" value="InterPro"/>
</dbReference>
<accession>A0A5C6RNT6</accession>
<dbReference type="OrthoDB" id="9792992at2"/>
<feature type="transmembrane region" description="Helical" evidence="1">
    <location>
        <begin position="7"/>
        <end position="26"/>
    </location>
</feature>
<evidence type="ECO:0000256" key="1">
    <source>
        <dbReference type="SAM" id="Phobius"/>
    </source>
</evidence>
<evidence type="ECO:0000259" key="2">
    <source>
        <dbReference type="PROSITE" id="PS50109"/>
    </source>
</evidence>
<dbReference type="Pfam" id="PF02518">
    <property type="entry name" value="HATPase_c"/>
    <property type="match status" value="1"/>
</dbReference>
<dbReference type="InterPro" id="IPR036890">
    <property type="entry name" value="HATPase_C_sf"/>
</dbReference>
<dbReference type="Pfam" id="PF06580">
    <property type="entry name" value="His_kinase"/>
    <property type="match status" value="1"/>
</dbReference>
<dbReference type="Gene3D" id="3.30.565.10">
    <property type="entry name" value="Histidine kinase-like ATPase, C-terminal domain"/>
    <property type="match status" value="1"/>
</dbReference>